<reference evidence="3" key="2">
    <citation type="journal article" date="2020" name="Data Brief">
        <title>Transcriptome dataset of Babesia bovis life stages within vertebrate and invertebrate hosts.</title>
        <authorList>
            <person name="Ueti M.W."/>
            <person name="Johnson W.C."/>
            <person name="Kappmeyer L.S."/>
            <person name="Herndon D.R."/>
            <person name="Mousel M.R."/>
            <person name="Reif K.E."/>
            <person name="Taus N.S."/>
            <person name="Ifeonu O.O."/>
            <person name="Silva J.C."/>
            <person name="Suarez C.E."/>
            <person name="Brayton K.A."/>
        </authorList>
    </citation>
    <scope>NUCLEOTIDE SEQUENCE [LARGE SCALE GENOMIC DNA]</scope>
</reference>
<sequence>MYCWDFIIAISIIALLPHFSALCFGENIKRRKTSRKRTYLKGNNIESPSDVAEGAPPRKLFFGFLLGAAKAIINPIANAVGSIISPGSKAPDPPPPPPPPPEPERKYRRSRSYSDDSDSDSDSERYEKRRRRRKKRRSKKRGKDEDNDADGEKSNDVKEEGTKTEEQKDASDKKDSGENKDDKPAENVPPATNETDTGNKPDDPNGVKPPEAVEGKAPEIASTPTNDPPTDIVKPESVSTGDKPEDAKPAEPQEPDKNGENPPTNNVEVTPNADTEKPPVENATTEVKTDSPEAKKPDGDPPGDKAG</sequence>
<organism evidence="2 3">
    <name type="scientific">Babesia bovis</name>
    <dbReference type="NCBI Taxonomy" id="5865"/>
    <lineage>
        <taxon>Eukaryota</taxon>
        <taxon>Sar</taxon>
        <taxon>Alveolata</taxon>
        <taxon>Apicomplexa</taxon>
        <taxon>Aconoidasida</taxon>
        <taxon>Piroplasmida</taxon>
        <taxon>Babesiidae</taxon>
        <taxon>Babesia</taxon>
    </lineage>
</organism>
<protein>
    <submittedName>
        <fullName evidence="2">Membrane protein, putative</fullName>
    </submittedName>
</protein>
<reference evidence="3" key="3">
    <citation type="journal article" date="2021" name="Int. J. Parasitol.">
        <title>Comparative analysis of gene expression between Babesia bovis blood stages and kinetes allowed by improved genome annotation.</title>
        <authorList>
            <person name="Ueti M.W."/>
            <person name="Johnson W.C."/>
            <person name="Kappmeyer L.S."/>
            <person name="Herndon D.R."/>
            <person name="Mousel M.R."/>
            <person name="Reif K.E."/>
            <person name="Taus N.S."/>
            <person name="Ifeonu O.O."/>
            <person name="Silva J.C."/>
            <person name="Suarez C.E."/>
            <person name="Brayton K.A."/>
        </authorList>
    </citation>
    <scope>NUCLEOTIDE SEQUENCE [LARGE SCALE GENOMIC DNA]</scope>
</reference>
<proteinExistence type="predicted"/>
<feature type="compositionally biased region" description="Basic and acidic residues" evidence="1">
    <location>
        <begin position="287"/>
        <end position="307"/>
    </location>
</feature>
<name>A7AQG3_BABBO</name>
<gene>
    <name evidence="2" type="ORF">BBOV_IV004210</name>
</gene>
<dbReference type="RefSeq" id="XP_001610350.1">
    <property type="nucleotide sequence ID" value="XM_001610300.1"/>
</dbReference>
<feature type="compositionally biased region" description="Basic and acidic residues" evidence="1">
    <location>
        <begin position="197"/>
        <end position="217"/>
    </location>
</feature>
<dbReference type="InParanoid" id="A7AQG3"/>
<evidence type="ECO:0000313" key="3">
    <source>
        <dbReference type="Proteomes" id="UP000002173"/>
    </source>
</evidence>
<accession>A7AQG3</accession>
<evidence type="ECO:0000313" key="2">
    <source>
        <dbReference type="EMBL" id="EDO06782.1"/>
    </source>
</evidence>
<dbReference type="KEGG" id="bbo:BBOV_IV004210"/>
<comment type="caution">
    <text evidence="2">The sequence shown here is derived from an EMBL/GenBank/DDBJ whole genome shotgun (WGS) entry which is preliminary data.</text>
</comment>
<reference evidence="2 3" key="1">
    <citation type="journal article" date="2007" name="PLoS Pathog.">
        <title>Genome sequence of Babesia bovis and comparative analysis of apicomplexan hemoprotozoa.</title>
        <authorList>
            <person name="Brayton K.A."/>
            <person name="Lau A.O.T."/>
            <person name="Herndon D.R."/>
            <person name="Hannick L."/>
            <person name="Kappmeyer L.S."/>
            <person name="Berens S.J."/>
            <person name="Bidwell S.L."/>
            <person name="Brown W.C."/>
            <person name="Crabtree J."/>
            <person name="Fadrosh D."/>
            <person name="Feldblum T."/>
            <person name="Forberger H.A."/>
            <person name="Haas B.J."/>
            <person name="Howell J.M."/>
            <person name="Khouri H."/>
            <person name="Koo H."/>
            <person name="Mann D.J."/>
            <person name="Norimine J."/>
            <person name="Paulsen I.T."/>
            <person name="Radune D."/>
            <person name="Ren Q."/>
            <person name="Smith R.K. Jr."/>
            <person name="Suarez C.E."/>
            <person name="White O."/>
            <person name="Wortman J.R."/>
            <person name="Knowles D.P. Jr."/>
            <person name="McElwain T.F."/>
            <person name="Nene V.M."/>
        </authorList>
    </citation>
    <scope>NUCLEOTIDE SEQUENCE [LARGE SCALE GENOMIC DNA]</scope>
    <source>
        <strain evidence="2">T2Bo</strain>
    </source>
</reference>
<dbReference type="GeneID" id="5478584"/>
<feature type="region of interest" description="Disordered" evidence="1">
    <location>
        <begin position="84"/>
        <end position="307"/>
    </location>
</feature>
<dbReference type="VEuPathDB" id="PiroplasmaDB:BBOV_IV004210"/>
<feature type="compositionally biased region" description="Basic residues" evidence="1">
    <location>
        <begin position="128"/>
        <end position="141"/>
    </location>
</feature>
<feature type="compositionally biased region" description="Low complexity" evidence="1">
    <location>
        <begin position="260"/>
        <end position="272"/>
    </location>
</feature>
<feature type="compositionally biased region" description="Pro residues" evidence="1">
    <location>
        <begin position="91"/>
        <end position="101"/>
    </location>
</feature>
<feature type="compositionally biased region" description="Basic and acidic residues" evidence="1">
    <location>
        <begin position="242"/>
        <end position="259"/>
    </location>
</feature>
<evidence type="ECO:0000256" key="1">
    <source>
        <dbReference type="SAM" id="MobiDB-lite"/>
    </source>
</evidence>
<keyword evidence="3" id="KW-1185">Reference proteome</keyword>
<feature type="compositionally biased region" description="Basic and acidic residues" evidence="1">
    <location>
        <begin position="150"/>
        <end position="185"/>
    </location>
</feature>
<dbReference type="Proteomes" id="UP000002173">
    <property type="component" value="Unassembled WGS sequence"/>
</dbReference>
<dbReference type="AlphaFoldDB" id="A7AQG3"/>
<dbReference type="EMBL" id="AAXT01000002">
    <property type="protein sequence ID" value="EDO06782.1"/>
    <property type="molecule type" value="Genomic_DNA"/>
</dbReference>